<dbReference type="InterPro" id="IPR025159">
    <property type="entry name" value="AbiEi_N"/>
</dbReference>
<dbReference type="Proteomes" id="UP000244384">
    <property type="component" value="Chromosome"/>
</dbReference>
<dbReference type="RefSeq" id="WP_108578208.1">
    <property type="nucleotide sequence ID" value="NZ_CP026952.1"/>
</dbReference>
<feature type="domain" description="AbiEi antitoxin N-terminal" evidence="1">
    <location>
        <begin position="3"/>
        <end position="44"/>
    </location>
</feature>
<keyword evidence="3" id="KW-1185">Reference proteome</keyword>
<dbReference type="OrthoDB" id="5517693at2"/>
<protein>
    <recommendedName>
        <fullName evidence="1">AbiEi antitoxin N-terminal domain-containing protein</fullName>
    </recommendedName>
</protein>
<accession>A0A5F2EVM5</accession>
<dbReference type="AlphaFoldDB" id="A0A2S0WMI8"/>
<dbReference type="KEGG" id="aez:C3E78_10330"/>
<organism evidence="2 3">
    <name type="scientific">Aeromicrobium chenweiae</name>
    <dbReference type="NCBI Taxonomy" id="2079793"/>
    <lineage>
        <taxon>Bacteria</taxon>
        <taxon>Bacillati</taxon>
        <taxon>Actinomycetota</taxon>
        <taxon>Actinomycetes</taxon>
        <taxon>Propionibacteriales</taxon>
        <taxon>Nocardioidaceae</taxon>
        <taxon>Aeromicrobium</taxon>
    </lineage>
</organism>
<gene>
    <name evidence="2" type="ORF">C3E78_10330</name>
</gene>
<evidence type="ECO:0000259" key="1">
    <source>
        <dbReference type="Pfam" id="PF13338"/>
    </source>
</evidence>
<evidence type="ECO:0000313" key="3">
    <source>
        <dbReference type="Proteomes" id="UP000244384"/>
    </source>
</evidence>
<name>A0A2S0WMI8_9ACTN</name>
<evidence type="ECO:0000313" key="2">
    <source>
        <dbReference type="EMBL" id="AWB92563.1"/>
    </source>
</evidence>
<proteinExistence type="predicted"/>
<accession>A0A2S0WMI8</accession>
<sequence>MAELINDGFPFTTSQARDLALSPRQLREGVRFGTLRREFRSVYVDARVPDSRNSRLRAIQLVKPGGAVVCNETAAWLYGLDVRAPGERRSLEPALMTEHSTTRVVRGGVRGRQAIITPGDIDYVDGVHVTNPVRTVSDLLRRMYRPYALAAADAFAHAGLVDPADVVEHVAKLKGYRGIVQARSLAMLIEPRTESPGESWQRLRMLDAGFPPPDPQHVVIDDFGREMRIDLPYPELLIGTEYDGRGFHTDKLHREGDTERRGYLSDLYGWRWVIGTRERIFGSDTSFEDELGALLGITPLARWWGYGK</sequence>
<dbReference type="Pfam" id="PF13338">
    <property type="entry name" value="AbiEi_4"/>
    <property type="match status" value="1"/>
</dbReference>
<dbReference type="EMBL" id="CP026952">
    <property type="protein sequence ID" value="AWB92563.1"/>
    <property type="molecule type" value="Genomic_DNA"/>
</dbReference>
<reference evidence="3" key="1">
    <citation type="submission" date="2018-01" db="EMBL/GenBank/DDBJ databases">
        <authorList>
            <person name="Li J."/>
        </authorList>
    </citation>
    <scope>NUCLEOTIDE SEQUENCE [LARGE SCALE GENOMIC DNA]</scope>
    <source>
        <strain evidence="3">592</strain>
    </source>
</reference>